<evidence type="ECO:0008006" key="4">
    <source>
        <dbReference type="Google" id="ProtNLM"/>
    </source>
</evidence>
<proteinExistence type="predicted"/>
<protein>
    <recommendedName>
        <fullName evidence="4">PH domain-containing protein</fullName>
    </recommendedName>
</protein>
<keyword evidence="3" id="KW-1185">Reference proteome</keyword>
<feature type="compositionally biased region" description="Polar residues" evidence="1">
    <location>
        <begin position="1"/>
        <end position="17"/>
    </location>
</feature>
<name>A0A553P4Y8_TIGCA</name>
<comment type="caution">
    <text evidence="2">The sequence shown here is derived from an EMBL/GenBank/DDBJ whole genome shotgun (WGS) entry which is preliminary data.</text>
</comment>
<organism evidence="2 3">
    <name type="scientific">Tigriopus californicus</name>
    <name type="common">Marine copepod</name>
    <dbReference type="NCBI Taxonomy" id="6832"/>
    <lineage>
        <taxon>Eukaryota</taxon>
        <taxon>Metazoa</taxon>
        <taxon>Ecdysozoa</taxon>
        <taxon>Arthropoda</taxon>
        <taxon>Crustacea</taxon>
        <taxon>Multicrustacea</taxon>
        <taxon>Hexanauplia</taxon>
        <taxon>Copepoda</taxon>
        <taxon>Harpacticoida</taxon>
        <taxon>Harpacticidae</taxon>
        <taxon>Tigriopus</taxon>
    </lineage>
</organism>
<feature type="compositionally biased region" description="Gly residues" evidence="1">
    <location>
        <begin position="550"/>
        <end position="561"/>
    </location>
</feature>
<sequence length="668" mass="74199">MNNQRNFARGSEATSSVRLRRRKDVNPSEGTKKRNRHSGDFFVWSGHNNNGNRLSQDWSYVVPQAPSSLMVSSTTNRKNYGLVDDPSPLSMPYSPVVAAAIAAHRQQQRSSSNGRIDEEEGFMETLDRKIPPSVRPIARENSRFLETSSDFVTSKSRLLNGNRRSCDVSQFHVEEYQGRAEPVKKRPLSVVGNSSFLPNNSNINNNNIINNSKSKLQISHSNKFGFSSKGKKLAKSTDHLIKRSYPELREAVSEVGALDTMFETTTNVSTVVAQQSNVSLSVGTTICKGLMWQQRDKIFSRWKERFFILTQDYLQCFKKGSSRMTEMGGFIFKLKLSDVNEVELLDKKGYLTVSLLLNKEGKILLRKPEGIREWFATLKVGSNGLCCQIVIQTTLLASPTFSKLSSVGVLSGRRFHHRSHVGLYSPEKQTTDYGFIDAPPPKSMSEVNVKLAASTDALNLNNKPAAKNYHISSTEAPPPYSTGSEVHSKNLNHRTNTRDSSSSHKSQDSGIDSIEKQHGHLNGKHSANQICSTSTSSASTTPGSDSQSSGIGGGGGGGGEGVPTVVSRHNRNNLDLDPSKRHSEYLNEVVDKFPQLWLKRDRSSCDVGSRLQESAYPSIQERKPNRNSMVVNSEQDYYYQLQSRRQANSKMSNNPTNGQALRPQVTKL</sequence>
<accession>A0A553P4Y8</accession>
<dbReference type="InterPro" id="IPR011993">
    <property type="entry name" value="PH-like_dom_sf"/>
</dbReference>
<dbReference type="EMBL" id="VCGU01000008">
    <property type="protein sequence ID" value="TRY72732.1"/>
    <property type="molecule type" value="Genomic_DNA"/>
</dbReference>
<feature type="region of interest" description="Disordered" evidence="1">
    <location>
        <begin position="646"/>
        <end position="668"/>
    </location>
</feature>
<dbReference type="CDD" id="cd00821">
    <property type="entry name" value="PH"/>
    <property type="match status" value="1"/>
</dbReference>
<feature type="compositionally biased region" description="Polar residues" evidence="1">
    <location>
        <begin position="646"/>
        <end position="659"/>
    </location>
</feature>
<feature type="compositionally biased region" description="Low complexity" evidence="1">
    <location>
        <begin position="532"/>
        <end position="549"/>
    </location>
</feature>
<feature type="region of interest" description="Disordered" evidence="1">
    <location>
        <begin position="1"/>
        <end position="39"/>
    </location>
</feature>
<dbReference type="SUPFAM" id="SSF50729">
    <property type="entry name" value="PH domain-like"/>
    <property type="match status" value="1"/>
</dbReference>
<dbReference type="AlphaFoldDB" id="A0A553P4Y8"/>
<evidence type="ECO:0000313" key="3">
    <source>
        <dbReference type="Proteomes" id="UP000318571"/>
    </source>
</evidence>
<feature type="region of interest" description="Disordered" evidence="1">
    <location>
        <begin position="469"/>
        <end position="579"/>
    </location>
</feature>
<evidence type="ECO:0000256" key="1">
    <source>
        <dbReference type="SAM" id="MobiDB-lite"/>
    </source>
</evidence>
<feature type="compositionally biased region" description="Basic and acidic residues" evidence="1">
    <location>
        <begin position="501"/>
        <end position="518"/>
    </location>
</feature>
<dbReference type="Gene3D" id="2.30.29.30">
    <property type="entry name" value="Pleckstrin-homology domain (PH domain)/Phosphotyrosine-binding domain (PTB)"/>
    <property type="match status" value="1"/>
</dbReference>
<dbReference type="Proteomes" id="UP000318571">
    <property type="component" value="Chromosome 7"/>
</dbReference>
<evidence type="ECO:0000313" key="2">
    <source>
        <dbReference type="EMBL" id="TRY72732.1"/>
    </source>
</evidence>
<reference evidence="2 3" key="1">
    <citation type="journal article" date="2018" name="Nat. Ecol. Evol.">
        <title>Genomic signatures of mitonuclear coevolution across populations of Tigriopus californicus.</title>
        <authorList>
            <person name="Barreto F.S."/>
            <person name="Watson E.T."/>
            <person name="Lima T.G."/>
            <person name="Willett C.S."/>
            <person name="Edmands S."/>
            <person name="Li W."/>
            <person name="Burton R.S."/>
        </authorList>
    </citation>
    <scope>NUCLEOTIDE SEQUENCE [LARGE SCALE GENOMIC DNA]</scope>
    <source>
        <strain evidence="2 3">San Diego</strain>
    </source>
</reference>
<feature type="compositionally biased region" description="Polar residues" evidence="1">
    <location>
        <begin position="470"/>
        <end position="485"/>
    </location>
</feature>
<gene>
    <name evidence="2" type="ORF">TCAL_00263</name>
</gene>